<sequence length="90" mass="9718">MTTLWVLLWCLALNLASVLLNPYYCNLCACMDLHRHTPAFTLMCLPAVSVPAPPVTPTVGLGLVTFPFTSLDGLLGRPQADIFTSVLVCP</sequence>
<evidence type="ECO:0000313" key="3">
    <source>
        <dbReference type="Proteomes" id="UP001201812"/>
    </source>
</evidence>
<evidence type="ECO:0000313" key="2">
    <source>
        <dbReference type="EMBL" id="KAI1720315.1"/>
    </source>
</evidence>
<reference evidence="2" key="1">
    <citation type="submission" date="2022-01" db="EMBL/GenBank/DDBJ databases">
        <title>Genome Sequence Resource for Two Populations of Ditylenchus destructor, the Migratory Endoparasitic Phytonematode.</title>
        <authorList>
            <person name="Zhang H."/>
            <person name="Lin R."/>
            <person name="Xie B."/>
        </authorList>
    </citation>
    <scope>NUCLEOTIDE SEQUENCE</scope>
    <source>
        <strain evidence="2">BazhouSP</strain>
    </source>
</reference>
<name>A0AAD4NCM0_9BILA</name>
<evidence type="ECO:0000256" key="1">
    <source>
        <dbReference type="SAM" id="SignalP"/>
    </source>
</evidence>
<organism evidence="2 3">
    <name type="scientific">Ditylenchus destructor</name>
    <dbReference type="NCBI Taxonomy" id="166010"/>
    <lineage>
        <taxon>Eukaryota</taxon>
        <taxon>Metazoa</taxon>
        <taxon>Ecdysozoa</taxon>
        <taxon>Nematoda</taxon>
        <taxon>Chromadorea</taxon>
        <taxon>Rhabditida</taxon>
        <taxon>Tylenchina</taxon>
        <taxon>Tylenchomorpha</taxon>
        <taxon>Sphaerularioidea</taxon>
        <taxon>Anguinidae</taxon>
        <taxon>Anguininae</taxon>
        <taxon>Ditylenchus</taxon>
    </lineage>
</organism>
<gene>
    <name evidence="2" type="ORF">DdX_05701</name>
</gene>
<protein>
    <recommendedName>
        <fullName evidence="4">Secreted peptide</fullName>
    </recommendedName>
</protein>
<dbReference type="EMBL" id="JAKKPZ010000006">
    <property type="protein sequence ID" value="KAI1720315.1"/>
    <property type="molecule type" value="Genomic_DNA"/>
</dbReference>
<proteinExistence type="predicted"/>
<keyword evidence="1" id="KW-0732">Signal</keyword>
<dbReference type="Proteomes" id="UP001201812">
    <property type="component" value="Unassembled WGS sequence"/>
</dbReference>
<feature type="chain" id="PRO_5042049817" description="Secreted peptide" evidence="1">
    <location>
        <begin position="17"/>
        <end position="90"/>
    </location>
</feature>
<keyword evidence="3" id="KW-1185">Reference proteome</keyword>
<comment type="caution">
    <text evidence="2">The sequence shown here is derived from an EMBL/GenBank/DDBJ whole genome shotgun (WGS) entry which is preliminary data.</text>
</comment>
<dbReference type="AlphaFoldDB" id="A0AAD4NCM0"/>
<evidence type="ECO:0008006" key="4">
    <source>
        <dbReference type="Google" id="ProtNLM"/>
    </source>
</evidence>
<feature type="signal peptide" evidence="1">
    <location>
        <begin position="1"/>
        <end position="16"/>
    </location>
</feature>
<accession>A0AAD4NCM0</accession>